<evidence type="ECO:0000313" key="2">
    <source>
        <dbReference type="EMBL" id="MDA0159844.1"/>
    </source>
</evidence>
<dbReference type="SUPFAM" id="SSF46785">
    <property type="entry name" value="Winged helix' DNA-binding domain"/>
    <property type="match status" value="1"/>
</dbReference>
<dbReference type="InterPro" id="IPR043129">
    <property type="entry name" value="ATPase_NBD"/>
</dbReference>
<dbReference type="SUPFAM" id="SSF53067">
    <property type="entry name" value="Actin-like ATPase domain"/>
    <property type="match status" value="1"/>
</dbReference>
<keyword evidence="3" id="KW-1185">Reference proteome</keyword>
<dbReference type="Proteomes" id="UP001149140">
    <property type="component" value="Unassembled WGS sequence"/>
</dbReference>
<dbReference type="Gene3D" id="1.10.10.10">
    <property type="entry name" value="Winged helix-like DNA-binding domain superfamily/Winged helix DNA-binding domain"/>
    <property type="match status" value="1"/>
</dbReference>
<dbReference type="InterPro" id="IPR036388">
    <property type="entry name" value="WH-like_DNA-bd_sf"/>
</dbReference>
<dbReference type="InterPro" id="IPR036390">
    <property type="entry name" value="WH_DNA-bd_sf"/>
</dbReference>
<dbReference type="PANTHER" id="PTHR18964">
    <property type="entry name" value="ROK (REPRESSOR, ORF, KINASE) FAMILY"/>
    <property type="match status" value="1"/>
</dbReference>
<dbReference type="Gene3D" id="3.30.420.40">
    <property type="match status" value="2"/>
</dbReference>
<gene>
    <name evidence="2" type="ORF">OM076_06190</name>
</gene>
<dbReference type="InterPro" id="IPR000600">
    <property type="entry name" value="ROK"/>
</dbReference>
<evidence type="ECO:0000256" key="1">
    <source>
        <dbReference type="ARBA" id="ARBA00006479"/>
    </source>
</evidence>
<proteinExistence type="inferred from homology"/>
<protein>
    <submittedName>
        <fullName evidence="2">ROK family protein</fullName>
    </submittedName>
</protein>
<comment type="caution">
    <text evidence="2">The sequence shown here is derived from an EMBL/GenBank/DDBJ whole genome shotgun (WGS) entry which is preliminary data.</text>
</comment>
<name>A0A9X3MNR4_9ACTN</name>
<evidence type="ECO:0000313" key="3">
    <source>
        <dbReference type="Proteomes" id="UP001149140"/>
    </source>
</evidence>
<dbReference type="EMBL" id="JAPDOD010000003">
    <property type="protein sequence ID" value="MDA0159844.1"/>
    <property type="molecule type" value="Genomic_DNA"/>
</dbReference>
<dbReference type="Pfam" id="PF00480">
    <property type="entry name" value="ROK"/>
    <property type="match status" value="1"/>
</dbReference>
<comment type="similarity">
    <text evidence="1">Belongs to the ROK (NagC/XylR) family.</text>
</comment>
<sequence>MFRLICDGEAVTRSALVRRTGMARSTLALRIDALLAHDLVYETATTASTGGRPPSRLAFNQQAGTILVADLGPSHARFVANDLAGTRLAESVDELPISAGSEVVLPRVQRGFEALLVALGQPPQRVRGIGIGVPGAVDFACGVPVAPASMPGWESSIPDWFAERYDAPVIVDNDVNLMAFGEHRAYWRVLEHMLYVKVGSDIGCGIVAGGRIYRGTHGAAGDIGHIRISGHDEALCSCGNVGCLQAVASGRALARALSAQGLAARDAHDVVAHVRAGEPLAMQAVRDAGRHLGEGLAGAVNFFNPSAIVIGGDMADAHQQFIAGLREVIFQRSLPLATTNLQIAPSRIGDSAVAFGAATMVIDRILAPDSIDRAIGADAVSA</sequence>
<reference evidence="2" key="1">
    <citation type="submission" date="2022-10" db="EMBL/GenBank/DDBJ databases">
        <title>The WGS of Solirubrobacter ginsenosidimutans DSM 21036.</title>
        <authorList>
            <person name="Jiang Z."/>
        </authorList>
    </citation>
    <scope>NUCLEOTIDE SEQUENCE</scope>
    <source>
        <strain evidence="2">DSM 21036</strain>
    </source>
</reference>
<accession>A0A9X3MNR4</accession>
<dbReference type="RefSeq" id="WP_270038609.1">
    <property type="nucleotide sequence ID" value="NZ_JAPDOD010000003.1"/>
</dbReference>
<dbReference type="AlphaFoldDB" id="A0A9X3MNR4"/>
<organism evidence="2 3">
    <name type="scientific">Solirubrobacter ginsenosidimutans</name>
    <dbReference type="NCBI Taxonomy" id="490573"/>
    <lineage>
        <taxon>Bacteria</taxon>
        <taxon>Bacillati</taxon>
        <taxon>Actinomycetota</taxon>
        <taxon>Thermoleophilia</taxon>
        <taxon>Solirubrobacterales</taxon>
        <taxon>Solirubrobacteraceae</taxon>
        <taxon>Solirubrobacter</taxon>
    </lineage>
</organism>
<dbReference type="PANTHER" id="PTHR18964:SF173">
    <property type="entry name" value="GLUCOKINASE"/>
    <property type="match status" value="1"/>
</dbReference>